<organism evidence="1">
    <name type="scientific">Zooxanthella nutricula</name>
    <dbReference type="NCBI Taxonomy" id="1333877"/>
    <lineage>
        <taxon>Eukaryota</taxon>
        <taxon>Sar</taxon>
        <taxon>Alveolata</taxon>
        <taxon>Dinophyceae</taxon>
        <taxon>Peridiniales</taxon>
        <taxon>Peridiniales incertae sedis</taxon>
        <taxon>Zooxanthella</taxon>
    </lineage>
</organism>
<evidence type="ECO:0000313" key="1">
    <source>
        <dbReference type="EMBL" id="CAD9482821.1"/>
    </source>
</evidence>
<dbReference type="EMBL" id="HBGW01001088">
    <property type="protein sequence ID" value="CAD9482821.1"/>
    <property type="molecule type" value="Transcribed_RNA"/>
</dbReference>
<reference evidence="1" key="1">
    <citation type="submission" date="2021-01" db="EMBL/GenBank/DDBJ databases">
        <authorList>
            <person name="Corre E."/>
            <person name="Pelletier E."/>
            <person name="Niang G."/>
            <person name="Scheremetjew M."/>
            <person name="Finn R."/>
            <person name="Kale V."/>
            <person name="Holt S."/>
            <person name="Cochrane G."/>
            <person name="Meng A."/>
            <person name="Brown T."/>
            <person name="Cohen L."/>
        </authorList>
    </citation>
    <scope>NUCLEOTIDE SEQUENCE</scope>
    <source>
        <strain evidence="1">RCC3387</strain>
    </source>
</reference>
<protein>
    <submittedName>
        <fullName evidence="1">Uncharacterized protein</fullName>
    </submittedName>
</protein>
<name>A0A6V0DG49_9DINO</name>
<proteinExistence type="predicted"/>
<accession>A0A6V0DG49</accession>
<dbReference type="AlphaFoldDB" id="A0A6V0DG49"/>
<gene>
    <name evidence="1" type="ORF">BRAN1462_LOCUS726</name>
</gene>
<sequence>MLTHQIGGGVPSHLVRTIGGGQTFSWVAPAGLHIMSFWGAASGSSQGWDGNVERLGVYYGRGGGSAGWTVADAVDRVPLGVTYEYSMCSKTEQSAEIEDSSSWTVSTKTEMKIGFSLHHLAASGSLALAASYTRSLVSRHRQAFTFEHCMKKNIYLSHEPWPVRLVLPLELREATRGDHEQRCDVQGDAAVLLAWHVLGPLL</sequence>